<sequence length="943" mass="104269">MDLSTPDNGDTIWESSSSSSSSSLAEDDPTTSSDSDDNDNDIPTDLYNRKHVDTSEDRDEPYQLSGTLLAMQIGPTNDLVNRTAEASISSMRNHISTTIPNSLIHDEFGNTTPIASVFSQQLPRLQAKLWREWPQTAAQLSSHVEHEISQSDVVVARAVVDIADVLEDGFVFVRRDCCGKIAGGGGPGRRRRRRGACGCACGFALCGMVGLGREGWVEDECLVSLEPLVDWMTLDTVDDDDDALRELFRRASVLVYRRNSCVYHDFGVDFRRLILDYKARITLCVRCLGFLWDRRVASWCVMEKFKELFSGIADEDTASPWHFNDGDEPEQKEYDSWSSSSSSQSSSSHSSGYAIGGSSPLAQDEETSQEGGCRIHQVSGNNEQMPQLDGPKDRKKRDRASSITIWDDSNPSPRRSPRISQSKAAKISDSQNLQTDTQPAVLSTSSNLAFEQSSPHPDRAVQIPPSTPNSRPTKKRFFGRVLHDLASSKTAGGEKPTEVANQTYQEPGQPFTPNLNQRQLAVFTTSNPPKIRSQPRSHSTTRNPSSSARKIKLPIRSGPKSKMATEPHTLPSSQKAKHTQLPEPQQPIPQFIYHTKQYPLPLINPNDLSPIPDLNPSTTSFLPDAAPPSDPSTIPLTQQHPPPPSPTQLICLCRHAASTLPIFKSLHPPYPHSPQVNAPPPPMLAQCHNPLCSISWFHYNCLTRSAKMSSQYGRWLCDTCRASRAFMGYTREVPKGTMRVLDFEDVVRVATRLERGRSSLLNWEAAWTKEEILAGVEGLKEGSGGDVYGLGGMASAAAATVVKEKGGEMQVGALASFELAVSEPYWVSRAYGAERDKYAAEFIERDCEEREEYGRSDRWVVNERNDEGYVEDRGYLEEYEGDEEGYGGDWDGIVGDDDGDDEESVEDGVEHADEASALPLEEIEDGDEEISLHSEDDSESESE</sequence>
<proteinExistence type="predicted"/>
<feature type="region of interest" description="Disordered" evidence="4">
    <location>
        <begin position="526"/>
        <end position="582"/>
    </location>
</feature>
<accession>A0A9W4XQ30</accession>
<feature type="domain" description="Zinc finger PHD-type" evidence="5">
    <location>
        <begin position="650"/>
        <end position="721"/>
    </location>
</feature>
<dbReference type="Gene3D" id="3.30.40.10">
    <property type="entry name" value="Zinc/RING finger domain, C3HC4 (zinc finger)"/>
    <property type="match status" value="1"/>
</dbReference>
<feature type="region of interest" description="Disordered" evidence="4">
    <location>
        <begin position="319"/>
        <end position="514"/>
    </location>
</feature>
<evidence type="ECO:0000256" key="3">
    <source>
        <dbReference type="ARBA" id="ARBA00022833"/>
    </source>
</evidence>
<dbReference type="InterPro" id="IPR011011">
    <property type="entry name" value="Znf_FYVE_PHD"/>
</dbReference>
<feature type="compositionally biased region" description="Low complexity" evidence="4">
    <location>
        <begin position="409"/>
        <end position="422"/>
    </location>
</feature>
<dbReference type="InterPro" id="IPR001965">
    <property type="entry name" value="Znf_PHD"/>
</dbReference>
<keyword evidence="3" id="KW-0862">Zinc</keyword>
<protein>
    <recommendedName>
        <fullName evidence="5">Zinc finger PHD-type domain-containing protein</fullName>
    </recommendedName>
</protein>
<evidence type="ECO:0000256" key="4">
    <source>
        <dbReference type="SAM" id="MobiDB-lite"/>
    </source>
</evidence>
<evidence type="ECO:0000313" key="6">
    <source>
        <dbReference type="EMBL" id="CAI6336620.1"/>
    </source>
</evidence>
<keyword evidence="1" id="KW-0479">Metal-binding</keyword>
<dbReference type="OrthoDB" id="5411773at2759"/>
<keyword evidence="2" id="KW-0863">Zinc-finger</keyword>
<feature type="compositionally biased region" description="Polar residues" evidence="4">
    <location>
        <begin position="526"/>
        <end position="548"/>
    </location>
</feature>
<feature type="compositionally biased region" description="Acidic residues" evidence="4">
    <location>
        <begin position="894"/>
        <end position="907"/>
    </location>
</feature>
<reference evidence="6" key="1">
    <citation type="submission" date="2023-01" db="EMBL/GenBank/DDBJ databases">
        <authorList>
            <person name="Van Ghelder C."/>
            <person name="Rancurel C."/>
        </authorList>
    </citation>
    <scope>NUCLEOTIDE SEQUENCE</scope>
    <source>
        <strain evidence="6">CNCM I-4278</strain>
    </source>
</reference>
<dbReference type="InterPro" id="IPR013083">
    <property type="entry name" value="Znf_RING/FYVE/PHD"/>
</dbReference>
<feature type="region of interest" description="Disordered" evidence="4">
    <location>
        <begin position="1"/>
        <end position="61"/>
    </location>
</feature>
<feature type="compositionally biased region" description="Polar residues" evidence="4">
    <location>
        <begin position="499"/>
        <end position="514"/>
    </location>
</feature>
<keyword evidence="7" id="KW-1185">Reference proteome</keyword>
<feature type="compositionally biased region" description="Acidic residues" evidence="4">
    <location>
        <begin position="877"/>
        <end position="886"/>
    </location>
</feature>
<comment type="caution">
    <text evidence="6">The sequence shown here is derived from an EMBL/GenBank/DDBJ whole genome shotgun (WGS) entry which is preliminary data.</text>
</comment>
<evidence type="ECO:0000259" key="5">
    <source>
        <dbReference type="SMART" id="SM00249"/>
    </source>
</evidence>
<dbReference type="SMART" id="SM00249">
    <property type="entry name" value="PHD"/>
    <property type="match status" value="1"/>
</dbReference>
<dbReference type="GO" id="GO:0008270">
    <property type="term" value="F:zinc ion binding"/>
    <property type="evidence" value="ECO:0007669"/>
    <property type="project" value="UniProtKB-KW"/>
</dbReference>
<feature type="compositionally biased region" description="Polar residues" evidence="4">
    <location>
        <begin position="428"/>
        <end position="455"/>
    </location>
</feature>
<feature type="compositionally biased region" description="Low complexity" evidence="4">
    <location>
        <begin position="336"/>
        <end position="359"/>
    </location>
</feature>
<dbReference type="Proteomes" id="UP001152607">
    <property type="component" value="Unassembled WGS sequence"/>
</dbReference>
<organism evidence="6 7">
    <name type="scientific">Periconia digitata</name>
    <dbReference type="NCBI Taxonomy" id="1303443"/>
    <lineage>
        <taxon>Eukaryota</taxon>
        <taxon>Fungi</taxon>
        <taxon>Dikarya</taxon>
        <taxon>Ascomycota</taxon>
        <taxon>Pezizomycotina</taxon>
        <taxon>Dothideomycetes</taxon>
        <taxon>Pleosporomycetidae</taxon>
        <taxon>Pleosporales</taxon>
        <taxon>Massarineae</taxon>
        <taxon>Periconiaceae</taxon>
        <taxon>Periconia</taxon>
    </lineage>
</organism>
<evidence type="ECO:0000256" key="2">
    <source>
        <dbReference type="ARBA" id="ARBA00022771"/>
    </source>
</evidence>
<evidence type="ECO:0000313" key="7">
    <source>
        <dbReference type="Proteomes" id="UP001152607"/>
    </source>
</evidence>
<feature type="compositionally biased region" description="Acidic residues" evidence="4">
    <location>
        <begin position="25"/>
        <end position="42"/>
    </location>
</feature>
<gene>
    <name evidence="6" type="ORF">PDIGIT_LOCUS9724</name>
</gene>
<feature type="region of interest" description="Disordered" evidence="4">
    <location>
        <begin position="616"/>
        <end position="642"/>
    </location>
</feature>
<dbReference type="SUPFAM" id="SSF57903">
    <property type="entry name" value="FYVE/PHD zinc finger"/>
    <property type="match status" value="1"/>
</dbReference>
<feature type="region of interest" description="Disordered" evidence="4">
    <location>
        <begin position="874"/>
        <end position="943"/>
    </location>
</feature>
<name>A0A9W4XQ30_9PLEO</name>
<dbReference type="EMBL" id="CAOQHR010000006">
    <property type="protein sequence ID" value="CAI6336620.1"/>
    <property type="molecule type" value="Genomic_DNA"/>
</dbReference>
<evidence type="ECO:0000256" key="1">
    <source>
        <dbReference type="ARBA" id="ARBA00022723"/>
    </source>
</evidence>
<dbReference type="AlphaFoldDB" id="A0A9W4XQ30"/>